<dbReference type="SUPFAM" id="SSF89550">
    <property type="entry name" value="PHP domain-like"/>
    <property type="match status" value="1"/>
</dbReference>
<dbReference type="NCBIfam" id="NF004981">
    <property type="entry name" value="PRK06361.1"/>
    <property type="match status" value="1"/>
</dbReference>
<dbReference type="RefSeq" id="WP_011449440.1">
    <property type="nucleotide sequence ID" value="NC_007796.1"/>
</dbReference>
<feature type="domain" description="Polymerase/histidinol phosphatase N-terminal" evidence="1">
    <location>
        <begin position="2"/>
        <end position="74"/>
    </location>
</feature>
<reference evidence="3" key="1">
    <citation type="journal article" date="2016" name="Stand. Genomic Sci.">
        <title>Complete genome sequence of Methanospirillum hungatei type strain JF1.</title>
        <authorList>
            <person name="Gunsalus R.P."/>
            <person name="Cook L.E."/>
            <person name="Crable B."/>
            <person name="Rohlin L."/>
            <person name="McDonald E."/>
            <person name="Mouttaki H."/>
            <person name="Sieber J.R."/>
            <person name="Poweleit N."/>
            <person name="Zhou H."/>
            <person name="Lapidus A.L."/>
            <person name="Daligault H.E."/>
            <person name="Land M."/>
            <person name="Gilna P."/>
            <person name="Ivanova N."/>
            <person name="Kyrpides N."/>
            <person name="Culley D.E."/>
            <person name="McInerney M.J."/>
        </authorList>
    </citation>
    <scope>NUCLEOTIDE SEQUENCE [LARGE SCALE GENOMIC DNA]</scope>
    <source>
        <strain evidence="3">ATCC 27890 / DSM 864 / NBRC 100397 / JF-1</strain>
    </source>
</reference>
<dbReference type="GO" id="GO:0008270">
    <property type="term" value="F:zinc ion binding"/>
    <property type="evidence" value="ECO:0007669"/>
    <property type="project" value="TreeGrafter"/>
</dbReference>
<dbReference type="Pfam" id="PF02811">
    <property type="entry name" value="PHP"/>
    <property type="match status" value="1"/>
</dbReference>
<dbReference type="GO" id="GO:0005829">
    <property type="term" value="C:cytosol"/>
    <property type="evidence" value="ECO:0007669"/>
    <property type="project" value="TreeGrafter"/>
</dbReference>
<dbReference type="PANTHER" id="PTHR36928">
    <property type="entry name" value="PHOSPHATASE YCDX-RELATED"/>
    <property type="match status" value="1"/>
</dbReference>
<dbReference type="KEGG" id="mhu:Mhun_2482"/>
<dbReference type="InterPro" id="IPR016195">
    <property type="entry name" value="Pol/histidinol_Pase-like"/>
</dbReference>
<sequence length="216" mass="23225">MYDFHTHTLLSDGDLLPTELLRRMQVLGYTVVGITDHVDAGNIDETLVSLGRVAKSAHTMGIKLLRGVEITHVPPVEIPDLARYAKENGADIVVVHGESPVEPVMPGTNHAALSCPHVDILAHPGLITEEDATLARKHNIALEITARGGHNRTNGHVARIAEKTGCLMVVDSDAHHPGDLMSGRDREIIAAGAGISSESLKSLLSTEGNEFFNRFT</sequence>
<organism evidence="2 3">
    <name type="scientific">Methanospirillum hungatei JF-1 (strain ATCC 27890 / DSM 864 / NBRC 100397 / JF-1)</name>
    <dbReference type="NCBI Taxonomy" id="323259"/>
    <lineage>
        <taxon>Archaea</taxon>
        <taxon>Methanobacteriati</taxon>
        <taxon>Methanobacteriota</taxon>
        <taxon>Stenosarchaea group</taxon>
        <taxon>Methanomicrobia</taxon>
        <taxon>Methanomicrobiales</taxon>
        <taxon>Methanospirillaceae</taxon>
        <taxon>Methanospirillum</taxon>
    </lineage>
</organism>
<evidence type="ECO:0000313" key="2">
    <source>
        <dbReference type="EMBL" id="ABD42182.1"/>
    </source>
</evidence>
<dbReference type="SMART" id="SM00481">
    <property type="entry name" value="POLIIIAc"/>
    <property type="match status" value="1"/>
</dbReference>
<accession>Q2FU17</accession>
<dbReference type="EnsemblBacteria" id="ABD42182">
    <property type="protein sequence ID" value="ABD42182"/>
    <property type="gene ID" value="Mhun_2482"/>
</dbReference>
<proteinExistence type="predicted"/>
<dbReference type="GeneID" id="3924471"/>
<dbReference type="GO" id="GO:0042578">
    <property type="term" value="F:phosphoric ester hydrolase activity"/>
    <property type="evidence" value="ECO:0007669"/>
    <property type="project" value="TreeGrafter"/>
</dbReference>
<dbReference type="Proteomes" id="UP000001941">
    <property type="component" value="Chromosome"/>
</dbReference>
<keyword evidence="3" id="KW-1185">Reference proteome</keyword>
<dbReference type="InterPro" id="IPR003141">
    <property type="entry name" value="Pol/His_phosphatase_N"/>
</dbReference>
<dbReference type="InterPro" id="IPR050243">
    <property type="entry name" value="PHP_phosphatase"/>
</dbReference>
<dbReference type="AlphaFoldDB" id="Q2FU17"/>
<dbReference type="EMBL" id="CP000254">
    <property type="protein sequence ID" value="ABD42182.1"/>
    <property type="molecule type" value="Genomic_DNA"/>
</dbReference>
<dbReference type="InParanoid" id="Q2FU17"/>
<dbReference type="CDD" id="cd07432">
    <property type="entry name" value="PHP_HisPPase"/>
    <property type="match status" value="1"/>
</dbReference>
<dbReference type="HOGENOM" id="CLU_106253_0_0_2"/>
<dbReference type="InterPro" id="IPR004013">
    <property type="entry name" value="PHP_dom"/>
</dbReference>
<evidence type="ECO:0000313" key="3">
    <source>
        <dbReference type="Proteomes" id="UP000001941"/>
    </source>
</evidence>
<gene>
    <name evidence="2" type="ordered locus">Mhun_2482</name>
</gene>
<evidence type="ECO:0000259" key="1">
    <source>
        <dbReference type="SMART" id="SM00481"/>
    </source>
</evidence>
<protein>
    <submittedName>
        <fullName evidence="2">PHP-like protein</fullName>
    </submittedName>
</protein>
<name>Q2FU17_METHJ</name>
<dbReference type="Gene3D" id="3.20.20.140">
    <property type="entry name" value="Metal-dependent hydrolases"/>
    <property type="match status" value="1"/>
</dbReference>
<dbReference type="eggNOG" id="arCOG00304">
    <property type="taxonomic scope" value="Archaea"/>
</dbReference>
<dbReference type="STRING" id="323259.Mhun_2482"/>
<dbReference type="PANTHER" id="PTHR36928:SF1">
    <property type="entry name" value="PHOSPHATASE YCDX-RELATED"/>
    <property type="match status" value="1"/>
</dbReference>
<dbReference type="OrthoDB" id="9968at2157"/>